<organism evidence="1 2">
    <name type="scientific">Ditylenchus destructor</name>
    <dbReference type="NCBI Taxonomy" id="166010"/>
    <lineage>
        <taxon>Eukaryota</taxon>
        <taxon>Metazoa</taxon>
        <taxon>Ecdysozoa</taxon>
        <taxon>Nematoda</taxon>
        <taxon>Chromadorea</taxon>
        <taxon>Rhabditida</taxon>
        <taxon>Tylenchina</taxon>
        <taxon>Tylenchomorpha</taxon>
        <taxon>Sphaerularioidea</taxon>
        <taxon>Anguinidae</taxon>
        <taxon>Anguininae</taxon>
        <taxon>Ditylenchus</taxon>
    </lineage>
</organism>
<keyword evidence="2" id="KW-1185">Reference proteome</keyword>
<dbReference type="AlphaFoldDB" id="A0AAD4NBG7"/>
<name>A0AAD4NBG7_9BILA</name>
<evidence type="ECO:0000313" key="1">
    <source>
        <dbReference type="EMBL" id="KAI1723882.1"/>
    </source>
</evidence>
<evidence type="ECO:0000313" key="2">
    <source>
        <dbReference type="Proteomes" id="UP001201812"/>
    </source>
</evidence>
<dbReference type="Proteomes" id="UP001201812">
    <property type="component" value="Unassembled WGS sequence"/>
</dbReference>
<proteinExistence type="predicted"/>
<reference evidence="1" key="1">
    <citation type="submission" date="2022-01" db="EMBL/GenBank/DDBJ databases">
        <title>Genome Sequence Resource for Two Populations of Ditylenchus destructor, the Migratory Endoparasitic Phytonematode.</title>
        <authorList>
            <person name="Zhang H."/>
            <person name="Lin R."/>
            <person name="Xie B."/>
        </authorList>
    </citation>
    <scope>NUCLEOTIDE SEQUENCE</scope>
    <source>
        <strain evidence="1">BazhouSP</strain>
    </source>
</reference>
<sequence>MSPFCVLTDQDSSVCQHSKFDKKHLNKCMEKLTMAENCLQHFMDFEWDDMSSSRQMKMKALRLKSNLAKVREKLEEHCSLATAIENMENSAQTPIIAQEKADPRLIRDFLSTINTPPRTAKNESQENPCLKKSNFEESSAMLSDYSRETAKLSCEVNVRVVPITAENRHNFSH</sequence>
<accession>A0AAD4NBG7</accession>
<comment type="caution">
    <text evidence="1">The sequence shown here is derived from an EMBL/GenBank/DDBJ whole genome shotgun (WGS) entry which is preliminary data.</text>
</comment>
<dbReference type="EMBL" id="JAKKPZ010000003">
    <property type="protein sequence ID" value="KAI1723882.1"/>
    <property type="molecule type" value="Genomic_DNA"/>
</dbReference>
<protein>
    <submittedName>
        <fullName evidence="1">Uncharacterized protein</fullName>
    </submittedName>
</protein>
<gene>
    <name evidence="1" type="ORF">DdX_04061</name>
</gene>